<dbReference type="GO" id="GO:0016810">
    <property type="term" value="F:hydrolase activity, acting on carbon-nitrogen (but not peptide) bonds"/>
    <property type="evidence" value="ECO:0007669"/>
    <property type="project" value="InterPro"/>
</dbReference>
<evidence type="ECO:0000313" key="3">
    <source>
        <dbReference type="EMBL" id="WEK12283.1"/>
    </source>
</evidence>
<feature type="compositionally biased region" description="Basic and acidic residues" evidence="1">
    <location>
        <begin position="542"/>
        <end position="551"/>
    </location>
</feature>
<dbReference type="InterPro" id="IPR013108">
    <property type="entry name" value="Amidohydro_3"/>
</dbReference>
<dbReference type="InterPro" id="IPR011059">
    <property type="entry name" value="Metal-dep_hydrolase_composite"/>
</dbReference>
<dbReference type="PANTHER" id="PTHR22642">
    <property type="entry name" value="IMIDAZOLONEPROPIONASE"/>
    <property type="match status" value="1"/>
</dbReference>
<name>A0AAJ5VZR4_9MICO</name>
<evidence type="ECO:0000259" key="2">
    <source>
        <dbReference type="Pfam" id="PF07969"/>
    </source>
</evidence>
<dbReference type="Gene3D" id="3.20.20.140">
    <property type="entry name" value="Metal-dependent hydrolases"/>
    <property type="match status" value="1"/>
</dbReference>
<dbReference type="InterPro" id="IPR032466">
    <property type="entry name" value="Metal_Hydrolase"/>
</dbReference>
<feature type="domain" description="Amidohydrolase 3" evidence="2">
    <location>
        <begin position="61"/>
        <end position="540"/>
    </location>
</feature>
<dbReference type="Gene3D" id="2.30.40.10">
    <property type="entry name" value="Urease, subunit C, domain 1"/>
    <property type="match status" value="1"/>
</dbReference>
<dbReference type="Gene3D" id="3.10.310.70">
    <property type="match status" value="1"/>
</dbReference>
<proteinExistence type="predicted"/>
<accession>A0AAJ5VZR4</accession>
<sequence>MPTAPRALPLVDLVLRGGRITTFADPDQAPAEAEALAIAGGRIVAVGTDQQLAPYAELAAEVIELDGRRVLPGLNDAHIHAVRGGNSWSVSLHWEGIRSIPEALDTVRRAAERLPAGAWIAAVGGWHRSQFAEGRIPTRDEVDAVAPDHPVYLQELYDLGVLNTAGLAACGYTAESPDPPRGSIERDAEGRPTGRLRGVGAFAAPLARALAAGAAEAEEGMRQMAAEFARHGLTGVVDGGGLLMTPRDYDAIRAVHRAGALGIRARLFVSAWTRGGEVADIEALTSLVPADAGDGMLRIVGVGEIPHLGCHDMEGLDPFTVPDAAFHELVEIVRLCAVRHWRMSVHAVLDATLGRILDAWEQVEEETGLVAGRGWSIVHADEASRENLARIAALGAGVLVQNRLVLKGGDYVDTWGAAATAQAPPLATMRELGIVIGGGTDATRANAFSPWASIWWLVTGGTLDGRGRRDAAHLLDRAAALASYTRDAAWFTGEQSHRGRLAPGYDADLCVPTLDPFTCDDDELAGIRSDLTVLGGRITHRNTTDAPRRESATGGPDE</sequence>
<evidence type="ECO:0000256" key="1">
    <source>
        <dbReference type="SAM" id="MobiDB-lite"/>
    </source>
</evidence>
<dbReference type="AlphaFoldDB" id="A0AAJ5VZR4"/>
<protein>
    <submittedName>
        <fullName evidence="3">Amidohydrolase</fullName>
    </submittedName>
</protein>
<dbReference type="EMBL" id="CP119321">
    <property type="protein sequence ID" value="WEK12283.1"/>
    <property type="molecule type" value="Genomic_DNA"/>
</dbReference>
<dbReference type="InterPro" id="IPR033932">
    <property type="entry name" value="YtcJ-like"/>
</dbReference>
<dbReference type="CDD" id="cd01300">
    <property type="entry name" value="YtcJ_like"/>
    <property type="match status" value="1"/>
</dbReference>
<reference evidence="3" key="1">
    <citation type="submission" date="2023-03" db="EMBL/GenBank/DDBJ databases">
        <title>Andean soil-derived lignocellulolytic bacterial consortium as a source of novel taxa and putative plastic-active enzymes.</title>
        <authorList>
            <person name="Diaz-Garcia L."/>
            <person name="Chuvochina M."/>
            <person name="Feuerriegel G."/>
            <person name="Bunk B."/>
            <person name="Sproer C."/>
            <person name="Streit W.R."/>
            <person name="Rodriguez L.M."/>
            <person name="Overmann J."/>
            <person name="Jimenez D.J."/>
        </authorList>
    </citation>
    <scope>NUCLEOTIDE SEQUENCE</scope>
    <source>
        <strain evidence="3">MAG 4610</strain>
    </source>
</reference>
<organism evidence="3 4">
    <name type="scientific">Candidatus Microbacterium phytovorans</name>
    <dbReference type="NCBI Taxonomy" id="3121374"/>
    <lineage>
        <taxon>Bacteria</taxon>
        <taxon>Bacillati</taxon>
        <taxon>Actinomycetota</taxon>
        <taxon>Actinomycetes</taxon>
        <taxon>Micrococcales</taxon>
        <taxon>Microbacteriaceae</taxon>
        <taxon>Microbacterium</taxon>
    </lineage>
</organism>
<dbReference type="Pfam" id="PF07969">
    <property type="entry name" value="Amidohydro_3"/>
    <property type="match status" value="1"/>
</dbReference>
<dbReference type="SUPFAM" id="SSF51556">
    <property type="entry name" value="Metallo-dependent hydrolases"/>
    <property type="match status" value="1"/>
</dbReference>
<gene>
    <name evidence="3" type="ORF">P0Y48_07260</name>
</gene>
<feature type="region of interest" description="Disordered" evidence="1">
    <location>
        <begin position="539"/>
        <end position="558"/>
    </location>
</feature>
<evidence type="ECO:0000313" key="4">
    <source>
        <dbReference type="Proteomes" id="UP001213972"/>
    </source>
</evidence>
<dbReference type="Proteomes" id="UP001213972">
    <property type="component" value="Chromosome"/>
</dbReference>
<dbReference type="SUPFAM" id="SSF51338">
    <property type="entry name" value="Composite domain of metallo-dependent hydrolases"/>
    <property type="match status" value="1"/>
</dbReference>
<dbReference type="PANTHER" id="PTHR22642:SF21">
    <property type="entry name" value="PERIPLASMIC PROTEIN"/>
    <property type="match status" value="1"/>
</dbReference>